<name>E9GCY4_DAPPU</name>
<dbReference type="OrthoDB" id="6374417at2759"/>
<sequence>MKFALIFLMAFVALSQQFYLQRPNIPMVWLAPYPARYFMNNYRPLVSFDEDLNRDSADGQSNIDGDQEEYPDVQSRIKGNRPAVLSSSQHQPQSGRFLAGSFGNTNGYNYNGNQINNPFLRTYTTTTTSTSTTISLSTSTSTSTTTSLTTSTSTAVITSTATLSLTSVVKCVPSFQVSPVPVSCGRKKRGIDEDDDEEHHQYVISPSETLKLIPTALPSETRELALPAEHLISSKDEVTNTEVSKEDQKRDKRFFLLNRNIYTTSTVTATSTSVIVIPTTTVTQSISTSTAFATTTSTSYVFSNSTVTQTINIITPAPTAQCKAALAAIGDVPCACLPTGYVVCAASG</sequence>
<dbReference type="InParanoid" id="E9GCY4"/>
<evidence type="ECO:0000313" key="2">
    <source>
        <dbReference type="EMBL" id="EFX82782.1"/>
    </source>
</evidence>
<evidence type="ECO:0000313" key="3">
    <source>
        <dbReference type="Proteomes" id="UP000000305"/>
    </source>
</evidence>
<reference evidence="2 3" key="1">
    <citation type="journal article" date="2011" name="Science">
        <title>The ecoresponsive genome of Daphnia pulex.</title>
        <authorList>
            <person name="Colbourne J.K."/>
            <person name="Pfrender M.E."/>
            <person name="Gilbert D."/>
            <person name="Thomas W.K."/>
            <person name="Tucker A."/>
            <person name="Oakley T.H."/>
            <person name="Tokishita S."/>
            <person name="Aerts A."/>
            <person name="Arnold G.J."/>
            <person name="Basu M.K."/>
            <person name="Bauer D.J."/>
            <person name="Caceres C.E."/>
            <person name="Carmel L."/>
            <person name="Casola C."/>
            <person name="Choi J.H."/>
            <person name="Detter J.C."/>
            <person name="Dong Q."/>
            <person name="Dusheyko S."/>
            <person name="Eads B.D."/>
            <person name="Frohlich T."/>
            <person name="Geiler-Samerotte K.A."/>
            <person name="Gerlach D."/>
            <person name="Hatcher P."/>
            <person name="Jogdeo S."/>
            <person name="Krijgsveld J."/>
            <person name="Kriventseva E.V."/>
            <person name="Kultz D."/>
            <person name="Laforsch C."/>
            <person name="Lindquist E."/>
            <person name="Lopez J."/>
            <person name="Manak J.R."/>
            <person name="Muller J."/>
            <person name="Pangilinan J."/>
            <person name="Patwardhan R.P."/>
            <person name="Pitluck S."/>
            <person name="Pritham E.J."/>
            <person name="Rechtsteiner A."/>
            <person name="Rho M."/>
            <person name="Rogozin I.B."/>
            <person name="Sakarya O."/>
            <person name="Salamov A."/>
            <person name="Schaack S."/>
            <person name="Shapiro H."/>
            <person name="Shiga Y."/>
            <person name="Skalitzky C."/>
            <person name="Smith Z."/>
            <person name="Souvorov A."/>
            <person name="Sung W."/>
            <person name="Tang Z."/>
            <person name="Tsuchiya D."/>
            <person name="Tu H."/>
            <person name="Vos H."/>
            <person name="Wang M."/>
            <person name="Wolf Y.I."/>
            <person name="Yamagata H."/>
            <person name="Yamada T."/>
            <person name="Ye Y."/>
            <person name="Shaw J.R."/>
            <person name="Andrews J."/>
            <person name="Crease T.J."/>
            <person name="Tang H."/>
            <person name="Lucas S.M."/>
            <person name="Robertson H.M."/>
            <person name="Bork P."/>
            <person name="Koonin E.V."/>
            <person name="Zdobnov E.M."/>
            <person name="Grigoriev I.V."/>
            <person name="Lynch M."/>
            <person name="Boore J.L."/>
        </authorList>
    </citation>
    <scope>NUCLEOTIDE SEQUENCE [LARGE SCALE GENOMIC DNA]</scope>
</reference>
<dbReference type="PhylomeDB" id="E9GCY4"/>
<accession>E9GCY4</accession>
<dbReference type="KEGG" id="dpx:DAPPUDRAFT_223696"/>
<evidence type="ECO:0000256" key="1">
    <source>
        <dbReference type="SAM" id="SignalP"/>
    </source>
</evidence>
<feature type="signal peptide" evidence="1">
    <location>
        <begin position="1"/>
        <end position="15"/>
    </location>
</feature>
<feature type="chain" id="PRO_5012813407" evidence="1">
    <location>
        <begin position="16"/>
        <end position="348"/>
    </location>
</feature>
<dbReference type="AlphaFoldDB" id="E9GCY4"/>
<dbReference type="Proteomes" id="UP000000305">
    <property type="component" value="Unassembled WGS sequence"/>
</dbReference>
<gene>
    <name evidence="2" type="ORF">DAPPUDRAFT_223696</name>
</gene>
<dbReference type="STRING" id="6669.E9GCY4"/>
<organism evidence="2 3">
    <name type="scientific">Daphnia pulex</name>
    <name type="common">Water flea</name>
    <dbReference type="NCBI Taxonomy" id="6669"/>
    <lineage>
        <taxon>Eukaryota</taxon>
        <taxon>Metazoa</taxon>
        <taxon>Ecdysozoa</taxon>
        <taxon>Arthropoda</taxon>
        <taxon>Crustacea</taxon>
        <taxon>Branchiopoda</taxon>
        <taxon>Diplostraca</taxon>
        <taxon>Cladocera</taxon>
        <taxon>Anomopoda</taxon>
        <taxon>Daphniidae</taxon>
        <taxon>Daphnia</taxon>
    </lineage>
</organism>
<dbReference type="EMBL" id="GL732539">
    <property type="protein sequence ID" value="EFX82782.1"/>
    <property type="molecule type" value="Genomic_DNA"/>
</dbReference>
<protein>
    <submittedName>
        <fullName evidence="2">Uncharacterized protein</fullName>
    </submittedName>
</protein>
<dbReference type="HOGENOM" id="CLU_967286_0_0_1"/>
<keyword evidence="3" id="KW-1185">Reference proteome</keyword>
<keyword evidence="1" id="KW-0732">Signal</keyword>
<proteinExistence type="predicted"/>